<dbReference type="EC" id="4.1.2.21" evidence="6"/>
<dbReference type="InterPro" id="IPR000887">
    <property type="entry name" value="Aldlse_KDPG_KHG"/>
</dbReference>
<sequence>MTSSADPALLVAILRGLPSTEAPTVGTALYGAGIRTLEVPLTTPDSLRSITALRSCLPEDVQVGAGTVRTIEDVARAHEAGASLIVSPHVDPAVIGAALARSMRCLPGVATITEALTALAAGAAELKVFPADQVGTSGLRAWRTVLPEGIALYPVGGVGAANLAIWAAAGADGFGVGGSLYQPGMGTSDLVAGAKALVAAHRALCC</sequence>
<proteinExistence type="inferred from homology"/>
<dbReference type="PANTHER" id="PTHR30246">
    <property type="entry name" value="2-KETO-3-DEOXY-6-PHOSPHOGLUCONATE ALDOLASE"/>
    <property type="match status" value="1"/>
</dbReference>
<accession>A0AAU8G4X0</accession>
<dbReference type="PANTHER" id="PTHR30246:SF1">
    <property type="entry name" value="2-DEHYDRO-3-DEOXY-6-PHOSPHOGALACTONATE ALDOLASE-RELATED"/>
    <property type="match status" value="1"/>
</dbReference>
<dbReference type="RefSeq" id="WP_253050184.1">
    <property type="nucleotide sequence ID" value="NZ_CP159290.1"/>
</dbReference>
<evidence type="ECO:0000256" key="3">
    <source>
        <dbReference type="ARBA" id="ARBA00011233"/>
    </source>
</evidence>
<dbReference type="GO" id="GO:0008674">
    <property type="term" value="F:2-dehydro-3-deoxy-6-phosphogalactonate aldolase activity"/>
    <property type="evidence" value="ECO:0007669"/>
    <property type="project" value="UniProtKB-EC"/>
</dbReference>
<evidence type="ECO:0000313" key="6">
    <source>
        <dbReference type="EMBL" id="XCH31428.1"/>
    </source>
</evidence>
<reference evidence="6" key="1">
    <citation type="submission" date="2024-06" db="EMBL/GenBank/DDBJ databases">
        <title>Complete genome sequence of the cellulolytic actinobacterium, Cellulosimicrobium ES-005.</title>
        <authorList>
            <person name="Matthews C.T."/>
            <person name="Underwood K.D."/>
            <person name="Ghanchi K.M."/>
            <person name="Fields S.D."/>
            <person name="Gardner S.G."/>
        </authorList>
    </citation>
    <scope>NUCLEOTIDE SEQUENCE</scope>
    <source>
        <strain evidence="6">ES-005</strain>
    </source>
</reference>
<protein>
    <submittedName>
        <fullName evidence="6">2-dehydro-3-deoxy-6-phosphogalactonate aldolase</fullName>
        <ecNumber evidence="6">4.1.2.21</ecNumber>
    </submittedName>
</protein>
<dbReference type="EMBL" id="CP159290">
    <property type="protein sequence ID" value="XCH31428.1"/>
    <property type="molecule type" value="Genomic_DNA"/>
</dbReference>
<dbReference type="Pfam" id="PF01081">
    <property type="entry name" value="Aldolase"/>
    <property type="match status" value="1"/>
</dbReference>
<dbReference type="InterPro" id="IPR013785">
    <property type="entry name" value="Aldolase_TIM"/>
</dbReference>
<gene>
    <name evidence="6" type="ORF">ABRQ22_07025</name>
</gene>
<evidence type="ECO:0000256" key="4">
    <source>
        <dbReference type="ARBA" id="ARBA00023239"/>
    </source>
</evidence>
<keyword evidence="4 6" id="KW-0456">Lyase</keyword>
<dbReference type="AlphaFoldDB" id="A0AAU8G4X0"/>
<keyword evidence="5" id="KW-0119">Carbohydrate metabolism</keyword>
<dbReference type="Gene3D" id="3.20.20.70">
    <property type="entry name" value="Aldolase class I"/>
    <property type="match status" value="1"/>
</dbReference>
<evidence type="ECO:0000256" key="2">
    <source>
        <dbReference type="ARBA" id="ARBA00006906"/>
    </source>
</evidence>
<evidence type="ECO:0000256" key="1">
    <source>
        <dbReference type="ARBA" id="ARBA00004761"/>
    </source>
</evidence>
<comment type="similarity">
    <text evidence="2">Belongs to the KHG/KDPG aldolase family.</text>
</comment>
<dbReference type="SUPFAM" id="SSF51569">
    <property type="entry name" value="Aldolase"/>
    <property type="match status" value="1"/>
</dbReference>
<dbReference type="CDD" id="cd00452">
    <property type="entry name" value="KDPG_aldolase"/>
    <property type="match status" value="1"/>
</dbReference>
<evidence type="ECO:0000256" key="5">
    <source>
        <dbReference type="ARBA" id="ARBA00023277"/>
    </source>
</evidence>
<organism evidence="6">
    <name type="scientific">Cellulosimicrobium sp. ES-005</name>
    <dbReference type="NCBI Taxonomy" id="3163031"/>
    <lineage>
        <taxon>Bacteria</taxon>
        <taxon>Bacillati</taxon>
        <taxon>Actinomycetota</taxon>
        <taxon>Actinomycetes</taxon>
        <taxon>Micrococcales</taxon>
        <taxon>Promicromonosporaceae</taxon>
        <taxon>Cellulosimicrobium</taxon>
    </lineage>
</organism>
<comment type="pathway">
    <text evidence="1">Carbohydrate acid metabolism.</text>
</comment>
<comment type="subunit">
    <text evidence="3">Homotrimer.</text>
</comment>
<dbReference type="NCBIfam" id="NF006600">
    <property type="entry name" value="PRK09140.1"/>
    <property type="match status" value="1"/>
</dbReference>
<name>A0AAU8G4X0_9MICO</name>